<evidence type="ECO:0000313" key="6">
    <source>
        <dbReference type="EMBL" id="QFI53310.1"/>
    </source>
</evidence>
<dbReference type="NCBIfam" id="TIGR00254">
    <property type="entry name" value="GGDEF"/>
    <property type="match status" value="1"/>
</dbReference>
<dbReference type="EC" id="2.7.7.65" evidence="2"/>
<dbReference type="Pfam" id="PF00990">
    <property type="entry name" value="GGDEF"/>
    <property type="match status" value="1"/>
</dbReference>
<dbReference type="GO" id="GO:0043709">
    <property type="term" value="P:cell adhesion involved in single-species biofilm formation"/>
    <property type="evidence" value="ECO:0007669"/>
    <property type="project" value="TreeGrafter"/>
</dbReference>
<feature type="transmembrane region" description="Helical" evidence="4">
    <location>
        <begin position="160"/>
        <end position="178"/>
    </location>
</feature>
<proteinExistence type="predicted"/>
<evidence type="ECO:0000256" key="3">
    <source>
        <dbReference type="ARBA" id="ARBA00034247"/>
    </source>
</evidence>
<reference evidence="6 7" key="1">
    <citation type="submission" date="2019-05" db="EMBL/GenBank/DDBJ databases">
        <title>OXA-830, a novel chromosomally encoded expanded-spectrum class D beta-lactamase in Aeromonas simiae.</title>
        <authorList>
            <person name="Zhou W."/>
            <person name="Chen Q."/>
        </authorList>
    </citation>
    <scope>NUCLEOTIDE SEQUENCE [LARGE SCALE GENOMIC DNA]</scope>
    <source>
        <strain evidence="6 7">A6</strain>
    </source>
</reference>
<keyword evidence="4" id="KW-1133">Transmembrane helix</keyword>
<dbReference type="SUPFAM" id="SSF55073">
    <property type="entry name" value="Nucleotide cyclase"/>
    <property type="match status" value="1"/>
</dbReference>
<keyword evidence="4" id="KW-0812">Transmembrane</keyword>
<dbReference type="InterPro" id="IPR029787">
    <property type="entry name" value="Nucleotide_cyclase"/>
</dbReference>
<dbReference type="PROSITE" id="PS50887">
    <property type="entry name" value="GGDEF"/>
    <property type="match status" value="1"/>
</dbReference>
<dbReference type="PANTHER" id="PTHR45138:SF9">
    <property type="entry name" value="DIGUANYLATE CYCLASE DGCM-RELATED"/>
    <property type="match status" value="1"/>
</dbReference>
<dbReference type="Proteomes" id="UP000594034">
    <property type="component" value="Chromosome"/>
</dbReference>
<name>A0A5J6WR51_9GAMM</name>
<dbReference type="RefSeq" id="WP_193002934.1">
    <property type="nucleotide sequence ID" value="NZ_CP040449.1"/>
</dbReference>
<evidence type="ECO:0000259" key="5">
    <source>
        <dbReference type="PROSITE" id="PS50887"/>
    </source>
</evidence>
<comment type="catalytic activity">
    <reaction evidence="3">
        <text>2 GTP = 3',3'-c-di-GMP + 2 diphosphate</text>
        <dbReference type="Rhea" id="RHEA:24898"/>
        <dbReference type="ChEBI" id="CHEBI:33019"/>
        <dbReference type="ChEBI" id="CHEBI:37565"/>
        <dbReference type="ChEBI" id="CHEBI:58805"/>
        <dbReference type="EC" id="2.7.7.65"/>
    </reaction>
</comment>
<feature type="transmembrane region" description="Helical" evidence="4">
    <location>
        <begin position="48"/>
        <end position="64"/>
    </location>
</feature>
<dbReference type="InterPro" id="IPR050469">
    <property type="entry name" value="Diguanylate_Cyclase"/>
</dbReference>
<dbReference type="FunFam" id="3.30.70.270:FF:000001">
    <property type="entry name" value="Diguanylate cyclase domain protein"/>
    <property type="match status" value="1"/>
</dbReference>
<accession>A0A5J6WR51</accession>
<feature type="transmembrane region" description="Helical" evidence="4">
    <location>
        <begin position="21"/>
        <end position="42"/>
    </location>
</feature>
<evidence type="ECO:0000256" key="1">
    <source>
        <dbReference type="ARBA" id="ARBA00001946"/>
    </source>
</evidence>
<keyword evidence="7" id="KW-1185">Reference proteome</keyword>
<dbReference type="EMBL" id="CP040449">
    <property type="protein sequence ID" value="QFI53310.1"/>
    <property type="molecule type" value="Genomic_DNA"/>
</dbReference>
<feature type="transmembrane region" description="Helical" evidence="4">
    <location>
        <begin position="110"/>
        <end position="130"/>
    </location>
</feature>
<protein>
    <recommendedName>
        <fullName evidence="2">diguanylate cyclase</fullName>
        <ecNumber evidence="2">2.7.7.65</ecNumber>
    </recommendedName>
</protein>
<dbReference type="KEGG" id="asim:FE240_00405"/>
<dbReference type="InterPro" id="IPR000160">
    <property type="entry name" value="GGDEF_dom"/>
</dbReference>
<dbReference type="GO" id="GO:0005886">
    <property type="term" value="C:plasma membrane"/>
    <property type="evidence" value="ECO:0007669"/>
    <property type="project" value="TreeGrafter"/>
</dbReference>
<evidence type="ECO:0000256" key="4">
    <source>
        <dbReference type="SAM" id="Phobius"/>
    </source>
</evidence>
<dbReference type="GO" id="GO:1902201">
    <property type="term" value="P:negative regulation of bacterial-type flagellum-dependent cell motility"/>
    <property type="evidence" value="ECO:0007669"/>
    <property type="project" value="TreeGrafter"/>
</dbReference>
<feature type="domain" description="GGDEF" evidence="5">
    <location>
        <begin position="243"/>
        <end position="380"/>
    </location>
</feature>
<feature type="transmembrane region" description="Helical" evidence="4">
    <location>
        <begin position="137"/>
        <end position="154"/>
    </location>
</feature>
<comment type="cofactor">
    <cofactor evidence="1">
        <name>Mg(2+)</name>
        <dbReference type="ChEBI" id="CHEBI:18420"/>
    </cofactor>
</comment>
<dbReference type="PANTHER" id="PTHR45138">
    <property type="entry name" value="REGULATORY COMPONENTS OF SENSORY TRANSDUCTION SYSTEM"/>
    <property type="match status" value="1"/>
</dbReference>
<dbReference type="AlphaFoldDB" id="A0A5J6WR51"/>
<feature type="transmembrane region" description="Helical" evidence="4">
    <location>
        <begin position="85"/>
        <end position="104"/>
    </location>
</feature>
<dbReference type="CDD" id="cd01949">
    <property type="entry name" value="GGDEF"/>
    <property type="match status" value="1"/>
</dbReference>
<dbReference type="GO" id="GO:0052621">
    <property type="term" value="F:diguanylate cyclase activity"/>
    <property type="evidence" value="ECO:0007669"/>
    <property type="project" value="UniProtKB-EC"/>
</dbReference>
<gene>
    <name evidence="6" type="ORF">FE240_00405</name>
</gene>
<evidence type="ECO:0000256" key="2">
    <source>
        <dbReference type="ARBA" id="ARBA00012528"/>
    </source>
</evidence>
<keyword evidence="4" id="KW-0472">Membrane</keyword>
<dbReference type="SMART" id="SM00267">
    <property type="entry name" value="GGDEF"/>
    <property type="match status" value="1"/>
</dbReference>
<organism evidence="6 7">
    <name type="scientific">Aeromonas simiae</name>
    <dbReference type="NCBI Taxonomy" id="218936"/>
    <lineage>
        <taxon>Bacteria</taxon>
        <taxon>Pseudomonadati</taxon>
        <taxon>Pseudomonadota</taxon>
        <taxon>Gammaproteobacteria</taxon>
        <taxon>Aeromonadales</taxon>
        <taxon>Aeromonadaceae</taxon>
        <taxon>Aeromonas</taxon>
    </lineage>
</organism>
<evidence type="ECO:0000313" key="7">
    <source>
        <dbReference type="Proteomes" id="UP000594034"/>
    </source>
</evidence>
<sequence length="384" mass="43001">MTPNVAKQVRQAVTAQLCEHVLFSVPFLLLVALSWGLMFYPYVAPQHTLLWLFGNLIVLALRWGHVKWRQGHLHLVQHQRVEHEIFIGVTCTSIIWSMGMLLYLDVLPPSHRAALIILSCLLLTGGSILLIGSRRCFYGLISPLGLTMLLVLWQGGDQERILSCILAGYLLLFLSALVRRLRREQLTSLYHRFTNADLVAELRSVSEHLQLASRLDGLTGIANRAHFDHSLERAWRRCYRAKAPLSLILLDVDYFKQFNDHYGHQWGDECLQQVAAALAEALRREDDLAARYGGEEFALLLPATGQQGAWQIAEQVRQRIKDLAIPHARSRIASVVTGSIGVATLVPDESMSAGELVQKADAALYQAKHNGRDRVEAALQGRAA</sequence>
<dbReference type="Gene3D" id="3.30.70.270">
    <property type="match status" value="1"/>
</dbReference>
<dbReference type="InterPro" id="IPR043128">
    <property type="entry name" value="Rev_trsase/Diguanyl_cyclase"/>
</dbReference>